<keyword evidence="3" id="KW-1185">Reference proteome</keyword>
<proteinExistence type="predicted"/>
<dbReference type="AlphaFoldDB" id="A0A510JHK8"/>
<accession>A0A510JHK8</accession>
<dbReference type="RefSeq" id="WP_026746131.1">
    <property type="nucleotide sequence ID" value="NZ_AP019823.1"/>
</dbReference>
<name>A0A510JHK8_9FUSO</name>
<dbReference type="Proteomes" id="UP000321892">
    <property type="component" value="Chromosome"/>
</dbReference>
<evidence type="ECO:0000313" key="2">
    <source>
        <dbReference type="EMBL" id="BBM38799.1"/>
    </source>
</evidence>
<keyword evidence="1" id="KW-0472">Membrane</keyword>
<reference evidence="2 3" key="1">
    <citation type="submission" date="2019-07" db="EMBL/GenBank/DDBJ databases">
        <title>Complete Genome Sequence of Leptotrichia hofstadii Strain JCM16775.</title>
        <authorList>
            <person name="Watanabe S."/>
            <person name="Cui L."/>
        </authorList>
    </citation>
    <scope>NUCLEOTIDE SEQUENCE [LARGE SCALE GENOMIC DNA]</scope>
    <source>
        <strain evidence="2 3">JCM16775</strain>
    </source>
</reference>
<evidence type="ECO:0000313" key="3">
    <source>
        <dbReference type="Proteomes" id="UP000321892"/>
    </source>
</evidence>
<dbReference type="OrthoDB" id="80938at2"/>
<organism evidence="2 3">
    <name type="scientific">Leptotrichia hofstadii</name>
    <dbReference type="NCBI Taxonomy" id="157688"/>
    <lineage>
        <taxon>Bacteria</taxon>
        <taxon>Fusobacteriati</taxon>
        <taxon>Fusobacteriota</taxon>
        <taxon>Fusobacteriia</taxon>
        <taxon>Fusobacteriales</taxon>
        <taxon>Leptotrichiaceae</taxon>
        <taxon>Leptotrichia</taxon>
    </lineage>
</organism>
<feature type="transmembrane region" description="Helical" evidence="1">
    <location>
        <begin position="73"/>
        <end position="94"/>
    </location>
</feature>
<protein>
    <submittedName>
        <fullName evidence="2">Uncharacterized protein</fullName>
    </submittedName>
</protein>
<dbReference type="EMBL" id="AP019823">
    <property type="protein sequence ID" value="BBM38799.1"/>
    <property type="molecule type" value="Genomic_DNA"/>
</dbReference>
<keyword evidence="1" id="KW-1133">Transmembrane helix</keyword>
<sequence length="125" mass="14629">MAKIIIRDKLKFRIFPKIIWIDNEKIKLKANSETIFETDEKYVILSENKAKNRRLGIDLEDKKDILIEIKYDLFRLITIFLIIPIFAGIVKLFLLSDVEASHLGTFAGVLIVVLWKREKLEVVDI</sequence>
<keyword evidence="1" id="KW-0812">Transmembrane</keyword>
<dbReference type="KEGG" id="lhf:JCM16775_1509"/>
<evidence type="ECO:0000256" key="1">
    <source>
        <dbReference type="SAM" id="Phobius"/>
    </source>
</evidence>
<gene>
    <name evidence="2" type="ORF">JCM16775_1509</name>
</gene>